<evidence type="ECO:0000313" key="3">
    <source>
        <dbReference type="Proteomes" id="UP000001683"/>
    </source>
</evidence>
<gene>
    <name evidence="2" type="ordered locus">Nther_2810</name>
</gene>
<keyword evidence="1" id="KW-0812">Transmembrane</keyword>
<proteinExistence type="predicted"/>
<sequence>MNKKSYSIVILIFVFLMIYGAIHIETGSVLALPAVVILGVNALWNLFF</sequence>
<dbReference type="RefSeq" id="WP_012449191.1">
    <property type="nucleotide sequence ID" value="NC_010718.1"/>
</dbReference>
<name>B2A3C9_NATTJ</name>
<dbReference type="Proteomes" id="UP000001683">
    <property type="component" value="Chromosome"/>
</dbReference>
<feature type="transmembrane region" description="Helical" evidence="1">
    <location>
        <begin position="29"/>
        <end position="47"/>
    </location>
</feature>
<keyword evidence="1" id="KW-0472">Membrane</keyword>
<dbReference type="EMBL" id="CP001034">
    <property type="protein sequence ID" value="ACB86358.1"/>
    <property type="molecule type" value="Genomic_DNA"/>
</dbReference>
<dbReference type="AlphaFoldDB" id="B2A3C9"/>
<keyword evidence="1" id="KW-1133">Transmembrane helix</keyword>
<reference evidence="2 3" key="1">
    <citation type="submission" date="2008-04" db="EMBL/GenBank/DDBJ databases">
        <title>Complete sequence of chromosome of Natranaerobius thermophilus JW/NM-WN-LF.</title>
        <authorList>
            <consortium name="US DOE Joint Genome Institute"/>
            <person name="Copeland A."/>
            <person name="Lucas S."/>
            <person name="Lapidus A."/>
            <person name="Glavina del Rio T."/>
            <person name="Dalin E."/>
            <person name="Tice H."/>
            <person name="Bruce D."/>
            <person name="Goodwin L."/>
            <person name="Pitluck S."/>
            <person name="Chertkov O."/>
            <person name="Brettin T."/>
            <person name="Detter J.C."/>
            <person name="Han C."/>
            <person name="Kuske C.R."/>
            <person name="Schmutz J."/>
            <person name="Larimer F."/>
            <person name="Land M."/>
            <person name="Hauser L."/>
            <person name="Kyrpides N."/>
            <person name="Lykidis A."/>
            <person name="Mesbah N.M."/>
            <person name="Wiegel J."/>
        </authorList>
    </citation>
    <scope>NUCLEOTIDE SEQUENCE [LARGE SCALE GENOMIC DNA]</scope>
    <source>
        <strain evidence="3">ATCC BAA-1301 / DSM 18059 / JW/NM-WN-LF</strain>
    </source>
</reference>
<dbReference type="KEGG" id="nth:Nther_2810"/>
<organism evidence="2 3">
    <name type="scientific">Natranaerobius thermophilus (strain ATCC BAA-1301 / DSM 18059 / JW/NM-WN-LF)</name>
    <dbReference type="NCBI Taxonomy" id="457570"/>
    <lineage>
        <taxon>Bacteria</taxon>
        <taxon>Bacillati</taxon>
        <taxon>Bacillota</taxon>
        <taxon>Clostridia</taxon>
        <taxon>Natranaerobiales</taxon>
        <taxon>Natranaerobiaceae</taxon>
        <taxon>Natranaerobius</taxon>
    </lineage>
</organism>
<protein>
    <submittedName>
        <fullName evidence="2">Uncharacterized protein</fullName>
    </submittedName>
</protein>
<dbReference type="HOGENOM" id="CLU_3155208_0_0_9"/>
<evidence type="ECO:0000313" key="2">
    <source>
        <dbReference type="EMBL" id="ACB86358.1"/>
    </source>
</evidence>
<keyword evidence="3" id="KW-1185">Reference proteome</keyword>
<dbReference type="InParanoid" id="B2A3C9"/>
<accession>B2A3C9</accession>
<reference evidence="2 3" key="2">
    <citation type="journal article" date="2011" name="J. Bacteriol.">
        <title>Complete genome sequence of the anaerobic, halophilic alkalithermophile Natranaerobius thermophilus JW/NM-WN-LF.</title>
        <authorList>
            <person name="Zhao B."/>
            <person name="Mesbah N.M."/>
            <person name="Dalin E."/>
            <person name="Goodwin L."/>
            <person name="Nolan M."/>
            <person name="Pitluck S."/>
            <person name="Chertkov O."/>
            <person name="Brettin T.S."/>
            <person name="Han J."/>
            <person name="Larimer F.W."/>
            <person name="Land M.L."/>
            <person name="Hauser L."/>
            <person name="Kyrpides N."/>
            <person name="Wiegel J."/>
        </authorList>
    </citation>
    <scope>NUCLEOTIDE SEQUENCE [LARGE SCALE GENOMIC DNA]</scope>
    <source>
        <strain evidence="3">ATCC BAA-1301 / DSM 18059 / JW/NM-WN-LF</strain>
    </source>
</reference>
<feature type="transmembrane region" description="Helical" evidence="1">
    <location>
        <begin position="6"/>
        <end position="22"/>
    </location>
</feature>
<evidence type="ECO:0000256" key="1">
    <source>
        <dbReference type="SAM" id="Phobius"/>
    </source>
</evidence>
<dbReference type="STRING" id="457570.Nther_2810"/>